<keyword evidence="4" id="KW-1185">Reference proteome</keyword>
<keyword evidence="2" id="KW-0812">Transmembrane</keyword>
<feature type="non-terminal residue" evidence="3">
    <location>
        <position position="328"/>
    </location>
</feature>
<feature type="compositionally biased region" description="Basic and acidic residues" evidence="1">
    <location>
        <begin position="179"/>
        <end position="194"/>
    </location>
</feature>
<gene>
    <name evidence="3" type="ORF">H4R20_006684</name>
</gene>
<comment type="caution">
    <text evidence="3">The sequence shown here is derived from an EMBL/GenBank/DDBJ whole genome shotgun (WGS) entry which is preliminary data.</text>
</comment>
<keyword evidence="2" id="KW-1133">Transmembrane helix</keyword>
<reference evidence="3" key="1">
    <citation type="submission" date="2022-07" db="EMBL/GenBank/DDBJ databases">
        <title>Phylogenomic reconstructions and comparative analyses of Kickxellomycotina fungi.</title>
        <authorList>
            <person name="Reynolds N.K."/>
            <person name="Stajich J.E."/>
            <person name="Barry K."/>
            <person name="Grigoriev I.V."/>
            <person name="Crous P."/>
            <person name="Smith M.E."/>
        </authorList>
    </citation>
    <scope>NUCLEOTIDE SEQUENCE</scope>
    <source>
        <strain evidence="3">NRRL 1565</strain>
    </source>
</reference>
<evidence type="ECO:0000313" key="4">
    <source>
        <dbReference type="Proteomes" id="UP001140094"/>
    </source>
</evidence>
<evidence type="ECO:0000256" key="1">
    <source>
        <dbReference type="SAM" id="MobiDB-lite"/>
    </source>
</evidence>
<accession>A0A9W8HT98</accession>
<sequence>MSIASRINDIREQVIKYEREPVATYLPLGQHASWQLLPIIGNIVVFVQSSMLIRRINKVVRIPLHERVETWISVYILLFVGMVPILGLALTIYCTHCSDHLGIAILQLRTQGPQEQSPGDIESSIGEATGGTPNNLIVSSIDRPESTRSTSSKHSKKSAKRQESVKSSKSLKSLKSLKLTKDEKANSTDNEKAAQGKPAEFKRKHSVFDRVSRMPWMDEIMALSPTNSNRTSLSTTVAVSRPETRYENLHDLATRNSKIPSSSLEDLSTLAVDHKMSYSSDDMQLGLKAKRVTHSVHMDDSALEKNATMSKALDLLKRPDYSNKNART</sequence>
<name>A0A9W8HT98_9FUNG</name>
<dbReference type="OrthoDB" id="5554174at2759"/>
<feature type="compositionally biased region" description="Low complexity" evidence="1">
    <location>
        <begin position="167"/>
        <end position="177"/>
    </location>
</feature>
<feature type="region of interest" description="Disordered" evidence="1">
    <location>
        <begin position="114"/>
        <end position="204"/>
    </location>
</feature>
<dbReference type="Proteomes" id="UP001140094">
    <property type="component" value="Unassembled WGS sequence"/>
</dbReference>
<feature type="transmembrane region" description="Helical" evidence="2">
    <location>
        <begin position="74"/>
        <end position="93"/>
    </location>
</feature>
<dbReference type="EMBL" id="JANBUO010003066">
    <property type="protein sequence ID" value="KAJ2792992.1"/>
    <property type="molecule type" value="Genomic_DNA"/>
</dbReference>
<evidence type="ECO:0000256" key="2">
    <source>
        <dbReference type="SAM" id="Phobius"/>
    </source>
</evidence>
<dbReference type="Pfam" id="PF13430">
    <property type="entry name" value="DUF4112"/>
    <property type="match status" value="1"/>
</dbReference>
<evidence type="ECO:0000313" key="3">
    <source>
        <dbReference type="EMBL" id="KAJ2792992.1"/>
    </source>
</evidence>
<keyword evidence="2" id="KW-0472">Membrane</keyword>
<dbReference type="InterPro" id="IPR025187">
    <property type="entry name" value="DUF4112"/>
</dbReference>
<protein>
    <submittedName>
        <fullName evidence="3">Uncharacterized protein</fullName>
    </submittedName>
</protein>
<proteinExistence type="predicted"/>
<dbReference type="AlphaFoldDB" id="A0A9W8HT98"/>
<organism evidence="3 4">
    <name type="scientific">Coemansia guatemalensis</name>
    <dbReference type="NCBI Taxonomy" id="2761395"/>
    <lineage>
        <taxon>Eukaryota</taxon>
        <taxon>Fungi</taxon>
        <taxon>Fungi incertae sedis</taxon>
        <taxon>Zoopagomycota</taxon>
        <taxon>Kickxellomycotina</taxon>
        <taxon>Kickxellomycetes</taxon>
        <taxon>Kickxellales</taxon>
        <taxon>Kickxellaceae</taxon>
        <taxon>Coemansia</taxon>
    </lineage>
</organism>